<keyword evidence="1" id="KW-0812">Transmembrane</keyword>
<dbReference type="RefSeq" id="WP_201637745.1">
    <property type="nucleotide sequence ID" value="NZ_JAEQNB010000007.1"/>
</dbReference>
<feature type="transmembrane region" description="Helical" evidence="1">
    <location>
        <begin position="136"/>
        <end position="156"/>
    </location>
</feature>
<dbReference type="Proteomes" id="UP000602284">
    <property type="component" value="Unassembled WGS sequence"/>
</dbReference>
<comment type="caution">
    <text evidence="2">The sequence shown here is derived from an EMBL/GenBank/DDBJ whole genome shotgun (WGS) entry which is preliminary data.</text>
</comment>
<organism evidence="2 3">
    <name type="scientific">Tumebacillus amylolyticus</name>
    <dbReference type="NCBI Taxonomy" id="2801339"/>
    <lineage>
        <taxon>Bacteria</taxon>
        <taxon>Bacillati</taxon>
        <taxon>Bacillota</taxon>
        <taxon>Bacilli</taxon>
        <taxon>Bacillales</taxon>
        <taxon>Alicyclobacillaceae</taxon>
        <taxon>Tumebacillus</taxon>
    </lineage>
</organism>
<feature type="transmembrane region" description="Helical" evidence="1">
    <location>
        <begin position="265"/>
        <end position="285"/>
    </location>
</feature>
<dbReference type="InterPro" id="IPR004761">
    <property type="entry name" value="Spore_GerAB"/>
</dbReference>
<feature type="transmembrane region" description="Helical" evidence="1">
    <location>
        <begin position="6"/>
        <end position="27"/>
    </location>
</feature>
<feature type="transmembrane region" description="Helical" evidence="1">
    <location>
        <begin position="77"/>
        <end position="100"/>
    </location>
</feature>
<proteinExistence type="predicted"/>
<evidence type="ECO:0000313" key="2">
    <source>
        <dbReference type="EMBL" id="MBL0388770.1"/>
    </source>
</evidence>
<evidence type="ECO:0000313" key="3">
    <source>
        <dbReference type="Proteomes" id="UP000602284"/>
    </source>
</evidence>
<feature type="transmembrane region" description="Helical" evidence="1">
    <location>
        <begin position="39"/>
        <end position="57"/>
    </location>
</feature>
<name>A0ABS1JEY8_9BACL</name>
<keyword evidence="1" id="KW-1133">Transmembrane helix</keyword>
<feature type="transmembrane region" description="Helical" evidence="1">
    <location>
        <begin position="335"/>
        <end position="354"/>
    </location>
</feature>
<sequence>MRENRYFFYLVSLNMLTNVTMFVPHVLIEERFRGGMSSAVASVLIGMTLLILFTMQLKKIDHFTLPKVLQNAYPTWFRVPYTVLLGLFWMTAGATSLISYTEMTRRFLSPETSSMLILGILLLLVVGVSYMESDLLMYGVEVVFIVVVPLVVFLLGKSLFSKTMNWIEVTDVITHTWNAPSLKGIGATTYVFSGYTNMLIFSRSFPARLRKIHYLIMGLLGFSIIMTSFLIPIGFLGSYSVEHYSFPWVATADAMRMEFFFIERVLGPFLILYLALSTISTIVHWHVGCQLFDSLFSMPKKRRRQIVLGVFFLLTLALQKVLGNEHEMYSFATRWLTFRLFAEISLVAVVMYGVRRWKKSS</sequence>
<gene>
    <name evidence="2" type="ORF">JJB07_19395</name>
</gene>
<reference evidence="2 3" key="1">
    <citation type="submission" date="2021-01" db="EMBL/GenBank/DDBJ databases">
        <title>Tumebacillus sp. strain ITR2 16S ribosomal RNA gene Genome sequencing and assembly.</title>
        <authorList>
            <person name="Kang M."/>
        </authorList>
    </citation>
    <scope>NUCLEOTIDE SEQUENCE [LARGE SCALE GENOMIC DNA]</scope>
    <source>
        <strain evidence="2 3">ITR2</strain>
    </source>
</reference>
<feature type="transmembrane region" description="Helical" evidence="1">
    <location>
        <begin position="212"/>
        <end position="235"/>
    </location>
</feature>
<protein>
    <submittedName>
        <fullName evidence="2">GerAB/ArcD/ProY family transporter</fullName>
    </submittedName>
</protein>
<feature type="transmembrane region" description="Helical" evidence="1">
    <location>
        <begin position="306"/>
        <end position="323"/>
    </location>
</feature>
<evidence type="ECO:0000256" key="1">
    <source>
        <dbReference type="SAM" id="Phobius"/>
    </source>
</evidence>
<dbReference type="Pfam" id="PF03845">
    <property type="entry name" value="Spore_permease"/>
    <property type="match status" value="1"/>
</dbReference>
<feature type="transmembrane region" description="Helical" evidence="1">
    <location>
        <begin position="112"/>
        <end position="130"/>
    </location>
</feature>
<keyword evidence="1" id="KW-0472">Membrane</keyword>
<accession>A0ABS1JEY8</accession>
<keyword evidence="3" id="KW-1185">Reference proteome</keyword>
<dbReference type="EMBL" id="JAEQNB010000007">
    <property type="protein sequence ID" value="MBL0388770.1"/>
    <property type="molecule type" value="Genomic_DNA"/>
</dbReference>